<dbReference type="PANTHER" id="PTHR47256">
    <property type="entry name" value="ZN(II)2CYS6 TRANSCRIPTION FACTOR (EUROFUNG)-RELATED"/>
    <property type="match status" value="1"/>
</dbReference>
<name>A0A9P5CNE2_CRYP1</name>
<dbReference type="PANTHER" id="PTHR47256:SF1">
    <property type="entry name" value="ZN(II)2CYS6 TRANSCRIPTION FACTOR (EUROFUNG)"/>
    <property type="match status" value="1"/>
</dbReference>
<evidence type="ECO:0000256" key="2">
    <source>
        <dbReference type="SAM" id="MobiDB-lite"/>
    </source>
</evidence>
<reference evidence="3" key="1">
    <citation type="journal article" date="2020" name="Phytopathology">
        <title>Genome sequence of the chestnut blight fungus Cryphonectria parasitica EP155: A fundamental resource for an archetypical invasive plant pathogen.</title>
        <authorList>
            <person name="Crouch J.A."/>
            <person name="Dawe A."/>
            <person name="Aerts A."/>
            <person name="Barry K."/>
            <person name="Churchill A.C.L."/>
            <person name="Grimwood J."/>
            <person name="Hillman B."/>
            <person name="Milgroom M.G."/>
            <person name="Pangilinan J."/>
            <person name="Smith M."/>
            <person name="Salamov A."/>
            <person name="Schmutz J."/>
            <person name="Yadav J."/>
            <person name="Grigoriev I.V."/>
            <person name="Nuss D."/>
        </authorList>
    </citation>
    <scope>NUCLEOTIDE SEQUENCE</scope>
    <source>
        <strain evidence="3">EP155</strain>
    </source>
</reference>
<dbReference type="OrthoDB" id="10261408at2759"/>
<feature type="coiled-coil region" evidence="1">
    <location>
        <begin position="32"/>
        <end position="59"/>
    </location>
</feature>
<feature type="region of interest" description="Disordered" evidence="2">
    <location>
        <begin position="137"/>
        <end position="177"/>
    </location>
</feature>
<evidence type="ECO:0000313" key="4">
    <source>
        <dbReference type="Proteomes" id="UP000803844"/>
    </source>
</evidence>
<dbReference type="GeneID" id="63842797"/>
<dbReference type="RefSeq" id="XP_040775007.1">
    <property type="nucleotide sequence ID" value="XM_040925668.1"/>
</dbReference>
<feature type="compositionally biased region" description="Polar residues" evidence="2">
    <location>
        <begin position="152"/>
        <end position="165"/>
    </location>
</feature>
<dbReference type="AlphaFoldDB" id="A0A9P5CNE2"/>
<keyword evidence="4" id="KW-1185">Reference proteome</keyword>
<gene>
    <name evidence="3" type="ORF">M406DRAFT_73893</name>
</gene>
<dbReference type="Proteomes" id="UP000803844">
    <property type="component" value="Unassembled WGS sequence"/>
</dbReference>
<organism evidence="3 4">
    <name type="scientific">Cryphonectria parasitica (strain ATCC 38755 / EP155)</name>
    <dbReference type="NCBI Taxonomy" id="660469"/>
    <lineage>
        <taxon>Eukaryota</taxon>
        <taxon>Fungi</taxon>
        <taxon>Dikarya</taxon>
        <taxon>Ascomycota</taxon>
        <taxon>Pezizomycotina</taxon>
        <taxon>Sordariomycetes</taxon>
        <taxon>Sordariomycetidae</taxon>
        <taxon>Diaporthales</taxon>
        <taxon>Cryphonectriaceae</taxon>
        <taxon>Cryphonectria-Endothia species complex</taxon>
        <taxon>Cryphonectria</taxon>
    </lineage>
</organism>
<keyword evidence="1" id="KW-0175">Coiled coil</keyword>
<evidence type="ECO:0000313" key="3">
    <source>
        <dbReference type="EMBL" id="KAF3764046.1"/>
    </source>
</evidence>
<dbReference type="CDD" id="cd12148">
    <property type="entry name" value="fungal_TF_MHR"/>
    <property type="match status" value="1"/>
</dbReference>
<dbReference type="EMBL" id="MU032349">
    <property type="protein sequence ID" value="KAF3764046.1"/>
    <property type="molecule type" value="Genomic_DNA"/>
</dbReference>
<evidence type="ECO:0008006" key="5">
    <source>
        <dbReference type="Google" id="ProtNLM"/>
    </source>
</evidence>
<dbReference type="InterPro" id="IPR053187">
    <property type="entry name" value="Notoamide_regulator"/>
</dbReference>
<evidence type="ECO:0000256" key="1">
    <source>
        <dbReference type="SAM" id="Coils"/>
    </source>
</evidence>
<comment type="caution">
    <text evidence="3">The sequence shown here is derived from an EMBL/GenBank/DDBJ whole genome shotgun (WGS) entry which is preliminary data.</text>
</comment>
<protein>
    <recommendedName>
        <fullName evidence="5">Transcription factor domain-containing protein</fullName>
    </recommendedName>
</protein>
<accession>A0A9P5CNE2</accession>
<proteinExistence type="predicted"/>
<sequence length="718" mass="79675">MEISQCNGEPPCPSCVRRKTECVFTQRETGIVEKQRADLDRLRKENNDLRMQLASGNLKTVDGLESSSNEQALVPFHQIEAAKPSEAAMAPLQMVITTEDIDVPSSQSLEFELMARYSFGYLTPLIYNKMSVTTFRPASDSPMYTPSRDSRTGSILSNDQSSISPTERHGPHTALSPNDSIGDLYTVCDERLRHFEVHQWLQTEVSTVLASRAISHYLVTDHPTLGLFDADLFLGDLVSRKTEFCSPLLLSALLSLACQGYTAFEPQAAGLSHEFFAEAEQLYNEEKTVAPQYGTAIMTVAALQLMSVAATCHGRQAIAHQYLHYGIQLAGDNGLLAVNEGQSARSWLDDHVLCVRAASHTAWGTFCMATLRGMNYHRSYIDIQPWLPIPGTVIERTNAESIAFHLPDYMGQSFTQLCRLTPIIREILGQYYDSGDRIAPTLRSSPEFAEKIYSRLLAWSDTLPLSMSRAQNMPHHAAVLHICLHTAIADLFRPLLYRTIPRPLNVGRCTADKRTSEDVYMASINQLKHLVLIFRTQYDCSPRSHTWQNALLYVANACVPLHSSLSHTAQLQDPSVDVEASRKIEGIARRKWFLACVDGYKNLASNFVFVQEILTGLLSMAVMRGIVTTSEVDTILEVVRVDAPHFPQVHLQQQRPHAGQASSAGGVESPLFERFGEGNSFIVDLNLAVMHPDGASVTATTQSLSNMNLSMTHGSVEQ</sequence>